<dbReference type="InterPro" id="IPR052710">
    <property type="entry name" value="CAAX_protease"/>
</dbReference>
<dbReference type="Proteomes" id="UP001596408">
    <property type="component" value="Unassembled WGS sequence"/>
</dbReference>
<dbReference type="GO" id="GO:0080120">
    <property type="term" value="P:CAAX-box protein maturation"/>
    <property type="evidence" value="ECO:0007669"/>
    <property type="project" value="UniProtKB-ARBA"/>
</dbReference>
<evidence type="ECO:0000256" key="2">
    <source>
        <dbReference type="SAM" id="Phobius"/>
    </source>
</evidence>
<keyword evidence="2" id="KW-1133">Transmembrane helix</keyword>
<gene>
    <name evidence="4" type="ORF">ACFQEV_15380</name>
</gene>
<protein>
    <submittedName>
        <fullName evidence="4">CPBP family intramembrane glutamic endopeptidase</fullName>
        <ecNumber evidence="4">3.4.-.-</ecNumber>
    </submittedName>
</protein>
<reference evidence="4 5" key="1">
    <citation type="journal article" date="2019" name="Int. J. Syst. Evol. Microbiol.">
        <title>The Global Catalogue of Microorganisms (GCM) 10K type strain sequencing project: providing services to taxonomists for standard genome sequencing and annotation.</title>
        <authorList>
            <consortium name="The Broad Institute Genomics Platform"/>
            <consortium name="The Broad Institute Genome Sequencing Center for Infectious Disease"/>
            <person name="Wu L."/>
            <person name="Ma J."/>
        </authorList>
    </citation>
    <scope>NUCLEOTIDE SEQUENCE [LARGE SCALE GENOMIC DNA]</scope>
    <source>
        <strain evidence="4 5">YIM 94188</strain>
    </source>
</reference>
<name>A0ABD5U1T9_9EURY</name>
<keyword evidence="2" id="KW-0812">Transmembrane</keyword>
<evidence type="ECO:0000313" key="5">
    <source>
        <dbReference type="Proteomes" id="UP001596408"/>
    </source>
</evidence>
<feature type="transmembrane region" description="Helical" evidence="2">
    <location>
        <begin position="136"/>
        <end position="159"/>
    </location>
</feature>
<keyword evidence="2" id="KW-0472">Membrane</keyword>
<keyword evidence="5" id="KW-1185">Reference proteome</keyword>
<feature type="transmembrane region" description="Helical" evidence="2">
    <location>
        <begin position="244"/>
        <end position="271"/>
    </location>
</feature>
<dbReference type="AlphaFoldDB" id="A0ABD5U1T9"/>
<feature type="transmembrane region" description="Helical" evidence="2">
    <location>
        <begin position="220"/>
        <end position="237"/>
    </location>
</feature>
<feature type="transmembrane region" description="Helical" evidence="2">
    <location>
        <begin position="171"/>
        <end position="192"/>
    </location>
</feature>
<evidence type="ECO:0000313" key="4">
    <source>
        <dbReference type="EMBL" id="MFC6826364.1"/>
    </source>
</evidence>
<feature type="compositionally biased region" description="Basic and acidic residues" evidence="1">
    <location>
        <begin position="46"/>
        <end position="63"/>
    </location>
</feature>
<feature type="transmembrane region" description="Helical" evidence="2">
    <location>
        <begin position="283"/>
        <end position="311"/>
    </location>
</feature>
<accession>A0ABD5U1T9</accession>
<dbReference type="Pfam" id="PF02517">
    <property type="entry name" value="Rce1-like"/>
    <property type="match status" value="1"/>
</dbReference>
<organism evidence="4 5">
    <name type="scientific">Halopelagius fulvigenes</name>
    <dbReference type="NCBI Taxonomy" id="1198324"/>
    <lineage>
        <taxon>Archaea</taxon>
        <taxon>Methanobacteriati</taxon>
        <taxon>Methanobacteriota</taxon>
        <taxon>Stenosarchaea group</taxon>
        <taxon>Halobacteria</taxon>
        <taxon>Halobacteriales</taxon>
        <taxon>Haloferacaceae</taxon>
    </lineage>
</organism>
<feature type="region of interest" description="Disordered" evidence="1">
    <location>
        <begin position="29"/>
        <end position="128"/>
    </location>
</feature>
<proteinExistence type="predicted"/>
<sequence length="326" mass="33522">MPDWATFAAFAGLVTSALLLLSHASRGVISHGDHDGRRTPSNAPDAPHRSAESRADVRTEPRDAGPNGGYDLRSDAASPPSESSVGDGSEADTEAETRATEGAETPSEEFVAADPGRNRPRPSAAEATADAGPSTALLLVNVAVSQGLFAVLLLAGAWFSDIPAWAFGAGFETLTPWYALVGVGFGVVLYGANELGSAVGERFGLGGGEELREALAPDTLRGWAVLLLGVLPIIAGFEELLFRGALVGVISAGFDVSPWAMAVVSSVAFALGHGAQGRIGVVVTGVLGFVLAAGFVLTGSLLVVFVAHYLVNALEFVVHEGFAERT</sequence>
<dbReference type="GO" id="GO:0004175">
    <property type="term" value="F:endopeptidase activity"/>
    <property type="evidence" value="ECO:0007669"/>
    <property type="project" value="UniProtKB-ARBA"/>
</dbReference>
<keyword evidence="4" id="KW-0378">Hydrolase</keyword>
<evidence type="ECO:0000259" key="3">
    <source>
        <dbReference type="Pfam" id="PF02517"/>
    </source>
</evidence>
<dbReference type="EMBL" id="JBHSXH010000015">
    <property type="protein sequence ID" value="MFC6826364.1"/>
    <property type="molecule type" value="Genomic_DNA"/>
</dbReference>
<dbReference type="PANTHER" id="PTHR36435">
    <property type="entry name" value="SLR1288 PROTEIN"/>
    <property type="match status" value="1"/>
</dbReference>
<comment type="caution">
    <text evidence="4">The sequence shown here is derived from an EMBL/GenBank/DDBJ whole genome shotgun (WGS) entry which is preliminary data.</text>
</comment>
<evidence type="ECO:0000256" key="1">
    <source>
        <dbReference type="SAM" id="MobiDB-lite"/>
    </source>
</evidence>
<dbReference type="EC" id="3.4.-.-" evidence="4"/>
<dbReference type="RefSeq" id="WP_379697867.1">
    <property type="nucleotide sequence ID" value="NZ_JBHSXH010000015.1"/>
</dbReference>
<dbReference type="PANTHER" id="PTHR36435:SF1">
    <property type="entry name" value="CAAX AMINO TERMINAL PROTEASE FAMILY PROTEIN"/>
    <property type="match status" value="1"/>
</dbReference>
<feature type="domain" description="CAAX prenyl protease 2/Lysostaphin resistance protein A-like" evidence="3">
    <location>
        <begin position="223"/>
        <end position="314"/>
    </location>
</feature>
<dbReference type="InterPro" id="IPR003675">
    <property type="entry name" value="Rce1/LyrA-like_dom"/>
</dbReference>